<comment type="cofactor">
    <cofactor evidence="2 7">
        <name>NAD(+)</name>
        <dbReference type="ChEBI" id="CHEBI:57540"/>
    </cofactor>
</comment>
<evidence type="ECO:0000256" key="3">
    <source>
        <dbReference type="ARBA" id="ARBA00008178"/>
    </source>
</evidence>
<dbReference type="Gene3D" id="3.40.50.720">
    <property type="entry name" value="NAD(P)-binding Rossmann-like Domain"/>
    <property type="match status" value="1"/>
</dbReference>
<accession>A0ABX1R285</accession>
<keyword evidence="6 7" id="KW-0456">Lyase</keyword>
<dbReference type="CDD" id="cd05246">
    <property type="entry name" value="dTDP_GD_SDR_e"/>
    <property type="match status" value="1"/>
</dbReference>
<evidence type="ECO:0000256" key="6">
    <source>
        <dbReference type="ARBA" id="ARBA00023239"/>
    </source>
</evidence>
<organism evidence="9 10">
    <name type="scientific">Alteromonas ponticola</name>
    <dbReference type="NCBI Taxonomy" id="2720613"/>
    <lineage>
        <taxon>Bacteria</taxon>
        <taxon>Pseudomonadati</taxon>
        <taxon>Pseudomonadota</taxon>
        <taxon>Gammaproteobacteria</taxon>
        <taxon>Alteromonadales</taxon>
        <taxon>Alteromonadaceae</taxon>
        <taxon>Alteromonas/Salinimonas group</taxon>
        <taxon>Alteromonas</taxon>
    </lineage>
</organism>
<comment type="catalytic activity">
    <reaction evidence="1 7">
        <text>dTDP-alpha-D-glucose = dTDP-4-dehydro-6-deoxy-alpha-D-glucose + H2O</text>
        <dbReference type="Rhea" id="RHEA:17221"/>
        <dbReference type="ChEBI" id="CHEBI:15377"/>
        <dbReference type="ChEBI" id="CHEBI:57477"/>
        <dbReference type="ChEBI" id="CHEBI:57649"/>
        <dbReference type="EC" id="4.2.1.46"/>
    </reaction>
</comment>
<dbReference type="InterPro" id="IPR016040">
    <property type="entry name" value="NAD(P)-bd_dom"/>
</dbReference>
<evidence type="ECO:0000256" key="4">
    <source>
        <dbReference type="ARBA" id="ARBA00011990"/>
    </source>
</evidence>
<comment type="similarity">
    <text evidence="3 7">Belongs to the NAD(P)-dependent epimerase/dehydratase family. dTDP-glucose dehydratase subfamily.</text>
</comment>
<dbReference type="Gene3D" id="3.90.25.10">
    <property type="entry name" value="UDP-galactose 4-epimerase, domain 1"/>
    <property type="match status" value="1"/>
</dbReference>
<dbReference type="InterPro" id="IPR005888">
    <property type="entry name" value="dTDP_Gluc_deHydtase"/>
</dbReference>
<evidence type="ECO:0000313" key="9">
    <source>
        <dbReference type="EMBL" id="NMH60204.1"/>
    </source>
</evidence>
<evidence type="ECO:0000256" key="5">
    <source>
        <dbReference type="ARBA" id="ARBA00023027"/>
    </source>
</evidence>
<dbReference type="EMBL" id="JAATNW010000004">
    <property type="protein sequence ID" value="NMH60204.1"/>
    <property type="molecule type" value="Genomic_DNA"/>
</dbReference>
<dbReference type="EC" id="4.2.1.46" evidence="4 7"/>
<keyword evidence="10" id="KW-1185">Reference proteome</keyword>
<comment type="caution">
    <text evidence="9">The sequence shown here is derived from an EMBL/GenBank/DDBJ whole genome shotgun (WGS) entry which is preliminary data.</text>
</comment>
<evidence type="ECO:0000259" key="8">
    <source>
        <dbReference type="Pfam" id="PF16363"/>
    </source>
</evidence>
<dbReference type="GO" id="GO:0008460">
    <property type="term" value="F:dTDP-glucose 4,6-dehydratase activity"/>
    <property type="evidence" value="ECO:0007669"/>
    <property type="project" value="UniProtKB-EC"/>
</dbReference>
<dbReference type="PANTHER" id="PTHR43000">
    <property type="entry name" value="DTDP-D-GLUCOSE 4,6-DEHYDRATASE-RELATED"/>
    <property type="match status" value="1"/>
</dbReference>
<evidence type="ECO:0000256" key="1">
    <source>
        <dbReference type="ARBA" id="ARBA00001539"/>
    </source>
</evidence>
<name>A0ABX1R285_9ALTE</name>
<evidence type="ECO:0000313" key="10">
    <source>
        <dbReference type="Proteomes" id="UP000709336"/>
    </source>
</evidence>
<dbReference type="NCBIfam" id="TIGR01181">
    <property type="entry name" value="dTDP_gluc_dehyt"/>
    <property type="match status" value="1"/>
</dbReference>
<dbReference type="SUPFAM" id="SSF51735">
    <property type="entry name" value="NAD(P)-binding Rossmann-fold domains"/>
    <property type="match status" value="1"/>
</dbReference>
<dbReference type="Pfam" id="PF16363">
    <property type="entry name" value="GDP_Man_Dehyd"/>
    <property type="match status" value="1"/>
</dbReference>
<protein>
    <recommendedName>
        <fullName evidence="4 7">dTDP-glucose 4,6-dehydratase</fullName>
        <ecNumber evidence="4 7">4.2.1.46</ecNumber>
    </recommendedName>
</protein>
<dbReference type="Proteomes" id="UP000709336">
    <property type="component" value="Unassembled WGS sequence"/>
</dbReference>
<evidence type="ECO:0000256" key="2">
    <source>
        <dbReference type="ARBA" id="ARBA00001911"/>
    </source>
</evidence>
<proteinExistence type="inferred from homology"/>
<dbReference type="InterPro" id="IPR036291">
    <property type="entry name" value="NAD(P)-bd_dom_sf"/>
</dbReference>
<dbReference type="NCBIfam" id="NF007490">
    <property type="entry name" value="PRK10084.1"/>
    <property type="match status" value="1"/>
</dbReference>
<gene>
    <name evidence="9" type="primary">rfbB</name>
    <name evidence="9" type="ORF">HCJ96_09260</name>
</gene>
<sequence>MSKKILVTGGAGFIGSAVVRHLINDTEHVVINVDKLTYAGNLESLAMVSDSERYYFEQVDICDASEIKRVLVTHQPDIIMHLAAESHVDRSIDGPGEFIQTNVVGTYTLLEAARAYWSSLDAHKKQAFKFHHISTDEVYGDLPHPDEVDSGESLPLFSEDTPYAPSSPYSASKASSDQLVRAWLRTYKLPTLVTNCSNNYGPYHFPEKLIPLIILNALAGKPLPVYGKGNQIRDWLYVEDHARALVLVALKGEIGETYNIGGHNEKQNIEVVKTVCGILDELKPKEGNYAGQITYVADRPGHDMRYAIDASKIARELGWTPEETFESGIRKTVKWYLENESWWKAVLDGSYQGERLGAGD</sequence>
<keyword evidence="5" id="KW-0520">NAD</keyword>
<feature type="domain" description="NAD(P)-binding" evidence="8">
    <location>
        <begin position="6"/>
        <end position="332"/>
    </location>
</feature>
<dbReference type="RefSeq" id="WP_169210752.1">
    <property type="nucleotide sequence ID" value="NZ_JAATNW010000004.1"/>
</dbReference>
<evidence type="ECO:0000256" key="7">
    <source>
        <dbReference type="RuleBase" id="RU004473"/>
    </source>
</evidence>
<reference evidence="9 10" key="1">
    <citation type="submission" date="2020-03" db="EMBL/GenBank/DDBJ databases">
        <title>Alteromonas ponticola sp. nov., isolated from seawater.</title>
        <authorList>
            <person name="Yoon J.-H."/>
            <person name="Kim Y.-O."/>
        </authorList>
    </citation>
    <scope>NUCLEOTIDE SEQUENCE [LARGE SCALE GENOMIC DNA]</scope>
    <source>
        <strain evidence="9 10">MYP5</strain>
    </source>
</reference>